<sequence length="58" mass="6304">MQTYQPKKAPSKWPFPPRPSRSKSSRLTRGAMVTDICLVAVWGATIPGLMWLGAAGGF</sequence>
<dbReference type="Proteomes" id="UP000184226">
    <property type="component" value="Unassembled WGS sequence"/>
</dbReference>
<name>A0A1M5NAU5_9BURK</name>
<evidence type="ECO:0000256" key="1">
    <source>
        <dbReference type="SAM" id="MobiDB-lite"/>
    </source>
</evidence>
<evidence type="ECO:0000256" key="2">
    <source>
        <dbReference type="SAM" id="Phobius"/>
    </source>
</evidence>
<keyword evidence="2" id="KW-1133">Transmembrane helix</keyword>
<protein>
    <submittedName>
        <fullName evidence="3">Uncharacterized protein</fullName>
    </submittedName>
</protein>
<keyword evidence="2" id="KW-0472">Membrane</keyword>
<accession>A0A1M5NAU5</accession>
<evidence type="ECO:0000313" key="3">
    <source>
        <dbReference type="EMBL" id="SHG86319.1"/>
    </source>
</evidence>
<dbReference type="RefSeq" id="WP_178372250.1">
    <property type="nucleotide sequence ID" value="NZ_FQXE01000001.1"/>
</dbReference>
<dbReference type="AlphaFoldDB" id="A0A1M5NAU5"/>
<dbReference type="EMBL" id="FQXE01000001">
    <property type="protein sequence ID" value="SHG86319.1"/>
    <property type="molecule type" value="Genomic_DNA"/>
</dbReference>
<proteinExistence type="predicted"/>
<gene>
    <name evidence="3" type="ORF">SAMN04488135_101451</name>
</gene>
<keyword evidence="2" id="KW-0812">Transmembrane</keyword>
<reference evidence="3 4" key="1">
    <citation type="submission" date="2016-11" db="EMBL/GenBank/DDBJ databases">
        <authorList>
            <person name="Jaros S."/>
            <person name="Januszkiewicz K."/>
            <person name="Wedrychowicz H."/>
        </authorList>
    </citation>
    <scope>NUCLEOTIDE SEQUENCE [LARGE SCALE GENOMIC DNA]</scope>
    <source>
        <strain evidence="3 4">CGMCC 1.10190</strain>
    </source>
</reference>
<feature type="transmembrane region" description="Helical" evidence="2">
    <location>
        <begin position="31"/>
        <end position="52"/>
    </location>
</feature>
<keyword evidence="4" id="KW-1185">Reference proteome</keyword>
<organism evidence="3 4">
    <name type="scientific">Pollutimonas bauzanensis</name>
    <dbReference type="NCBI Taxonomy" id="658167"/>
    <lineage>
        <taxon>Bacteria</taxon>
        <taxon>Pseudomonadati</taxon>
        <taxon>Pseudomonadota</taxon>
        <taxon>Betaproteobacteria</taxon>
        <taxon>Burkholderiales</taxon>
        <taxon>Alcaligenaceae</taxon>
        <taxon>Pollutimonas</taxon>
    </lineage>
</organism>
<feature type="region of interest" description="Disordered" evidence="1">
    <location>
        <begin position="1"/>
        <end position="27"/>
    </location>
</feature>
<evidence type="ECO:0000313" key="4">
    <source>
        <dbReference type="Proteomes" id="UP000184226"/>
    </source>
</evidence>